<gene>
    <name evidence="3" type="ORF">SAMN05421543_10274</name>
</gene>
<dbReference type="GO" id="GO:0046914">
    <property type="term" value="F:transition metal ion binding"/>
    <property type="evidence" value="ECO:0007669"/>
    <property type="project" value="InterPro"/>
</dbReference>
<dbReference type="Proteomes" id="UP000183508">
    <property type="component" value="Unassembled WGS sequence"/>
</dbReference>
<keyword evidence="1" id="KW-0408">Iron</keyword>
<dbReference type="PANTHER" id="PTHR42954">
    <property type="entry name" value="FE(2+) TRANSPORT PROTEIN A"/>
    <property type="match status" value="1"/>
</dbReference>
<dbReference type="Pfam" id="PF04023">
    <property type="entry name" value="FeoA"/>
    <property type="match status" value="1"/>
</dbReference>
<sequence>MRGSGQHVRTLKLTNLEAGVEAQVKGLTGHPLFRNRLISLGITPHSQIVLVRRMPMGGPLEVEVRGTRLAIRRKDADQIWVSVGDSM</sequence>
<dbReference type="PANTHER" id="PTHR42954:SF2">
    <property type="entry name" value="FE(2+) TRANSPORT PROTEIN A"/>
    <property type="match status" value="1"/>
</dbReference>
<evidence type="ECO:0000313" key="3">
    <source>
        <dbReference type="EMBL" id="SFU44860.1"/>
    </source>
</evidence>
<feature type="domain" description="Ferrous iron transporter FeoA-like" evidence="2">
    <location>
        <begin position="11"/>
        <end position="83"/>
    </location>
</feature>
<dbReference type="SMART" id="SM00899">
    <property type="entry name" value="FeoA"/>
    <property type="match status" value="1"/>
</dbReference>
<dbReference type="InterPro" id="IPR008988">
    <property type="entry name" value="Transcriptional_repressor_C"/>
</dbReference>
<evidence type="ECO:0000313" key="4">
    <source>
        <dbReference type="Proteomes" id="UP000183508"/>
    </source>
</evidence>
<evidence type="ECO:0000259" key="2">
    <source>
        <dbReference type="SMART" id="SM00899"/>
    </source>
</evidence>
<dbReference type="InterPro" id="IPR052713">
    <property type="entry name" value="FeoA"/>
</dbReference>
<accession>A0A1I7G8T8</accession>
<dbReference type="STRING" id="392015.SAMN05421543_10274"/>
<dbReference type="SUPFAM" id="SSF50037">
    <property type="entry name" value="C-terminal domain of transcriptional repressors"/>
    <property type="match status" value="1"/>
</dbReference>
<dbReference type="eggNOG" id="COG1918">
    <property type="taxonomic scope" value="Bacteria"/>
</dbReference>
<dbReference type="EMBL" id="FPBV01000002">
    <property type="protein sequence ID" value="SFU44860.1"/>
    <property type="molecule type" value="Genomic_DNA"/>
</dbReference>
<dbReference type="Gene3D" id="2.30.30.90">
    <property type="match status" value="1"/>
</dbReference>
<dbReference type="InterPro" id="IPR007167">
    <property type="entry name" value="Fe-transptr_FeoA-like"/>
</dbReference>
<organism evidence="3 4">
    <name type="scientific">Alicyclobacillus macrosporangiidus</name>
    <dbReference type="NCBI Taxonomy" id="392015"/>
    <lineage>
        <taxon>Bacteria</taxon>
        <taxon>Bacillati</taxon>
        <taxon>Bacillota</taxon>
        <taxon>Bacilli</taxon>
        <taxon>Bacillales</taxon>
        <taxon>Alicyclobacillaceae</taxon>
        <taxon>Alicyclobacillus</taxon>
    </lineage>
</organism>
<dbReference type="InterPro" id="IPR038157">
    <property type="entry name" value="FeoA_core_dom"/>
</dbReference>
<evidence type="ECO:0000256" key="1">
    <source>
        <dbReference type="ARBA" id="ARBA00023004"/>
    </source>
</evidence>
<keyword evidence="4" id="KW-1185">Reference proteome</keyword>
<protein>
    <submittedName>
        <fullName evidence="3">Ferrous iron transport protein A</fullName>
    </submittedName>
</protein>
<reference evidence="4" key="1">
    <citation type="submission" date="2016-10" db="EMBL/GenBank/DDBJ databases">
        <authorList>
            <person name="Varghese N."/>
        </authorList>
    </citation>
    <scope>NUCLEOTIDE SEQUENCE [LARGE SCALE GENOMIC DNA]</scope>
    <source>
        <strain evidence="4">DSM 17980</strain>
    </source>
</reference>
<dbReference type="AlphaFoldDB" id="A0A1I7G8T8"/>
<name>A0A1I7G8T8_9BACL</name>
<proteinExistence type="predicted"/>